<dbReference type="AlphaFoldDB" id="A0A7M2X1Y4"/>
<dbReference type="NCBIfam" id="NF008911">
    <property type="entry name" value="PRK12275.1-2"/>
    <property type="match status" value="1"/>
</dbReference>
<dbReference type="NCBIfam" id="TIGR02436">
    <property type="entry name" value="four helix bundle protein"/>
    <property type="match status" value="1"/>
</dbReference>
<keyword evidence="2" id="KW-1185">Reference proteome</keyword>
<dbReference type="Pfam" id="PF05635">
    <property type="entry name" value="23S_rRNA_IVP"/>
    <property type="match status" value="1"/>
</dbReference>
<reference evidence="1 2" key="1">
    <citation type="submission" date="2020-10" db="EMBL/GenBank/DDBJ databases">
        <title>Wide distribution of Phycisphaera-like planctomycetes from WD2101 soil group in peatlands and genome analysis of the first cultivated representative.</title>
        <authorList>
            <person name="Dedysh S.N."/>
            <person name="Beletsky A.V."/>
            <person name="Ivanova A."/>
            <person name="Kulichevskaya I.S."/>
            <person name="Suzina N.E."/>
            <person name="Philippov D.A."/>
            <person name="Rakitin A.L."/>
            <person name="Mardanov A.V."/>
            <person name="Ravin N.V."/>
        </authorList>
    </citation>
    <scope>NUCLEOTIDE SEQUENCE [LARGE SCALE GENOMIC DNA]</scope>
    <source>
        <strain evidence="1 2">M1803</strain>
    </source>
</reference>
<gene>
    <name evidence="1" type="ORF">IPV69_10590</name>
</gene>
<name>A0A7M2X1Y4_9BACT</name>
<dbReference type="InterPro" id="IPR036583">
    <property type="entry name" value="23S_rRNA_IVS_sf"/>
</dbReference>
<dbReference type="CDD" id="cd16377">
    <property type="entry name" value="23S_rRNA_IVP_like"/>
    <property type="match status" value="1"/>
</dbReference>
<sequence length="119" mass="13444">MRNYRDLIAWRIGMDLVEAIYRQTKTFPKDEIYGLTSQLRRAAVSIPANIAEGQGRGSPGDFVRFLRIAYGSLREVETLTMIAKRLEYADAAWVDAQLDIAAELGRVINGLIKANDEKR</sequence>
<dbReference type="KEGG" id="hbs:IPV69_10590"/>
<evidence type="ECO:0000313" key="2">
    <source>
        <dbReference type="Proteomes" id="UP000593765"/>
    </source>
</evidence>
<dbReference type="PANTHER" id="PTHR38471:SF2">
    <property type="entry name" value="FOUR HELIX BUNDLE PROTEIN"/>
    <property type="match status" value="1"/>
</dbReference>
<proteinExistence type="predicted"/>
<accession>A0A7M2X1Y4</accession>
<dbReference type="Proteomes" id="UP000593765">
    <property type="component" value="Chromosome"/>
</dbReference>
<dbReference type="PANTHER" id="PTHR38471">
    <property type="entry name" value="FOUR HELIX BUNDLE PROTEIN"/>
    <property type="match status" value="1"/>
</dbReference>
<dbReference type="EMBL" id="CP063458">
    <property type="protein sequence ID" value="QOV91767.1"/>
    <property type="molecule type" value="Genomic_DNA"/>
</dbReference>
<dbReference type="InterPro" id="IPR012657">
    <property type="entry name" value="23S_rRNA-intervening_sequence"/>
</dbReference>
<protein>
    <submittedName>
        <fullName evidence="1">Four helix bundle protein</fullName>
    </submittedName>
</protein>
<evidence type="ECO:0000313" key="1">
    <source>
        <dbReference type="EMBL" id="QOV91767.1"/>
    </source>
</evidence>
<dbReference type="RefSeq" id="WP_261362001.1">
    <property type="nucleotide sequence ID" value="NZ_CP063458.1"/>
</dbReference>
<dbReference type="SUPFAM" id="SSF158446">
    <property type="entry name" value="IVS-encoded protein-like"/>
    <property type="match status" value="1"/>
</dbReference>
<dbReference type="Gene3D" id="1.20.1440.60">
    <property type="entry name" value="23S rRNA-intervening sequence"/>
    <property type="match status" value="1"/>
</dbReference>
<organism evidence="1 2">
    <name type="scientific">Humisphaera borealis</name>
    <dbReference type="NCBI Taxonomy" id="2807512"/>
    <lineage>
        <taxon>Bacteria</taxon>
        <taxon>Pseudomonadati</taxon>
        <taxon>Planctomycetota</taxon>
        <taxon>Phycisphaerae</taxon>
        <taxon>Tepidisphaerales</taxon>
        <taxon>Tepidisphaeraceae</taxon>
        <taxon>Humisphaera</taxon>
    </lineage>
</organism>